<feature type="compositionally biased region" description="Low complexity" evidence="1">
    <location>
        <begin position="203"/>
        <end position="213"/>
    </location>
</feature>
<feature type="region of interest" description="Disordered" evidence="1">
    <location>
        <begin position="189"/>
        <end position="223"/>
    </location>
</feature>
<dbReference type="InterPro" id="IPR036038">
    <property type="entry name" value="Aminotransferase-like"/>
</dbReference>
<protein>
    <submittedName>
        <fullName evidence="2">Uncharacterized protein</fullName>
    </submittedName>
</protein>
<dbReference type="SUPFAM" id="SSF56752">
    <property type="entry name" value="D-aminoacid aminotransferase-like PLP-dependent enzymes"/>
    <property type="match status" value="1"/>
</dbReference>
<dbReference type="EMBL" id="BAAFHN010000050">
    <property type="protein sequence ID" value="GAB0173653.1"/>
    <property type="molecule type" value="Genomic_DNA"/>
</dbReference>
<dbReference type="Proteomes" id="UP001562457">
    <property type="component" value="Unassembled WGS sequence"/>
</dbReference>
<dbReference type="InterPro" id="IPR001544">
    <property type="entry name" value="Aminotrans_IV"/>
</dbReference>
<evidence type="ECO:0000313" key="3">
    <source>
        <dbReference type="Proteomes" id="UP001562457"/>
    </source>
</evidence>
<feature type="compositionally biased region" description="Polar residues" evidence="1">
    <location>
        <begin position="189"/>
        <end position="202"/>
    </location>
</feature>
<evidence type="ECO:0000256" key="1">
    <source>
        <dbReference type="SAM" id="MobiDB-lite"/>
    </source>
</evidence>
<dbReference type="InterPro" id="IPR043132">
    <property type="entry name" value="BCAT-like_C"/>
</dbReference>
<accession>A0ABQ0D5M4</accession>
<evidence type="ECO:0000313" key="2">
    <source>
        <dbReference type="EMBL" id="GAB0173653.1"/>
    </source>
</evidence>
<organism evidence="2 3">
    <name type="scientific">Helicobacter trogontum</name>
    <dbReference type="NCBI Taxonomy" id="50960"/>
    <lineage>
        <taxon>Bacteria</taxon>
        <taxon>Pseudomonadati</taxon>
        <taxon>Campylobacterota</taxon>
        <taxon>Epsilonproteobacteria</taxon>
        <taxon>Campylobacterales</taxon>
        <taxon>Helicobacteraceae</taxon>
        <taxon>Helicobacter</taxon>
    </lineage>
</organism>
<reference evidence="2 3" key="1">
    <citation type="submission" date="2024-06" db="EMBL/GenBank/DDBJ databases">
        <title>Draft genome sequence of Helicobacter trogontum NHP16-4001.</title>
        <authorList>
            <person name="Rimbara E."/>
            <person name="Suzuki M."/>
        </authorList>
    </citation>
    <scope>NUCLEOTIDE SEQUENCE [LARGE SCALE GENOMIC DNA]</scope>
    <source>
        <strain evidence="2 3">NHP16-4001</strain>
    </source>
</reference>
<keyword evidence="3" id="KW-1185">Reference proteome</keyword>
<gene>
    <name evidence="2" type="ORF">NHP164001_16740</name>
</gene>
<dbReference type="Gene3D" id="3.20.10.10">
    <property type="entry name" value="D-amino Acid Aminotransferase, subunit A, domain 2"/>
    <property type="match status" value="1"/>
</dbReference>
<comment type="caution">
    <text evidence="2">The sequence shown here is derived from an EMBL/GenBank/DDBJ whole genome shotgun (WGS) entry which is preliminary data.</text>
</comment>
<sequence length="379" mass="43256">MDFSLIETILLHKDSAFLLHSHLYRLYNSAKTFDFNYKTLEPALNYLNMSMSHAHKNLDISKSLKLLAQSSLPHTDIKNHIINLTSHYIQTPQDSINSYHNSNHTNIFNTSCTNNYAQASKLYTNMQWKPNSNTKISSHATLFKDNKIFKPLSAQQDKPHLYLWDCIDVLKILLQTKNTINTTSNIDSIQNHNQYAPDNTRYNNTSHNNTKENNQSDNTINPNSINLASTNDFSLCRLLLAKDGTLTYSIQPLQPITNTTIKLAVLKTTTQLSYHKTTMRLHFDKATTSIARNECFDYIYTNKDNEILEGSRSNVVITQNGKHYTPKRSLGLLAGTLRNTLIKQGICIEKTLYTQDLYRADAIYCVNSIRGIIPVKLDS</sequence>
<name>A0ABQ0D5M4_9HELI</name>
<dbReference type="InterPro" id="IPR043131">
    <property type="entry name" value="BCAT-like_N"/>
</dbReference>
<dbReference type="RefSeq" id="WP_233714224.1">
    <property type="nucleotide sequence ID" value="NZ_BAAFHN010000050.1"/>
</dbReference>
<dbReference type="Gene3D" id="3.30.470.10">
    <property type="match status" value="1"/>
</dbReference>
<proteinExistence type="predicted"/>
<dbReference type="Pfam" id="PF01063">
    <property type="entry name" value="Aminotran_4"/>
    <property type="match status" value="1"/>
</dbReference>